<protein>
    <submittedName>
        <fullName evidence="1">Uncharacterized protein</fullName>
    </submittedName>
</protein>
<gene>
    <name evidence="1" type="ORF">SCLCIDRAFT_106444</name>
</gene>
<dbReference type="InterPro" id="IPR006594">
    <property type="entry name" value="LisH"/>
</dbReference>
<reference evidence="2" key="2">
    <citation type="submission" date="2015-01" db="EMBL/GenBank/DDBJ databases">
        <title>Evolutionary Origins and Diversification of the Mycorrhizal Mutualists.</title>
        <authorList>
            <consortium name="DOE Joint Genome Institute"/>
            <consortium name="Mycorrhizal Genomics Consortium"/>
            <person name="Kohler A."/>
            <person name="Kuo A."/>
            <person name="Nagy L.G."/>
            <person name="Floudas D."/>
            <person name="Copeland A."/>
            <person name="Barry K.W."/>
            <person name="Cichocki N."/>
            <person name="Veneault-Fourrey C."/>
            <person name="LaButti K."/>
            <person name="Lindquist E.A."/>
            <person name="Lipzen A."/>
            <person name="Lundell T."/>
            <person name="Morin E."/>
            <person name="Murat C."/>
            <person name="Riley R."/>
            <person name="Ohm R."/>
            <person name="Sun H."/>
            <person name="Tunlid A."/>
            <person name="Henrissat B."/>
            <person name="Grigoriev I.V."/>
            <person name="Hibbett D.S."/>
            <person name="Martin F."/>
        </authorList>
    </citation>
    <scope>NUCLEOTIDE SEQUENCE [LARGE SCALE GENOMIC DNA]</scope>
    <source>
        <strain evidence="2">Foug A</strain>
    </source>
</reference>
<dbReference type="Proteomes" id="UP000053989">
    <property type="component" value="Unassembled WGS sequence"/>
</dbReference>
<dbReference type="Pfam" id="PF08513">
    <property type="entry name" value="LisH"/>
    <property type="match status" value="1"/>
</dbReference>
<reference evidence="1 2" key="1">
    <citation type="submission" date="2014-04" db="EMBL/GenBank/DDBJ databases">
        <authorList>
            <consortium name="DOE Joint Genome Institute"/>
            <person name="Kuo A."/>
            <person name="Kohler A."/>
            <person name="Nagy L.G."/>
            <person name="Floudas D."/>
            <person name="Copeland A."/>
            <person name="Barry K.W."/>
            <person name="Cichocki N."/>
            <person name="Veneault-Fourrey C."/>
            <person name="LaButti K."/>
            <person name="Lindquist E.A."/>
            <person name="Lipzen A."/>
            <person name="Lundell T."/>
            <person name="Morin E."/>
            <person name="Murat C."/>
            <person name="Sun H."/>
            <person name="Tunlid A."/>
            <person name="Henrissat B."/>
            <person name="Grigoriev I.V."/>
            <person name="Hibbett D.S."/>
            <person name="Martin F."/>
            <person name="Nordberg H.P."/>
            <person name="Cantor M.N."/>
            <person name="Hua S.X."/>
        </authorList>
    </citation>
    <scope>NUCLEOTIDE SEQUENCE [LARGE SCALE GENOMIC DNA]</scope>
    <source>
        <strain evidence="1 2">Foug A</strain>
    </source>
</reference>
<dbReference type="EMBL" id="KN822010">
    <property type="protein sequence ID" value="KIM68162.1"/>
    <property type="molecule type" value="Genomic_DNA"/>
</dbReference>
<keyword evidence="2" id="KW-1185">Reference proteome</keyword>
<name>A0A0C3AT89_9AGAM</name>
<evidence type="ECO:0000313" key="1">
    <source>
        <dbReference type="EMBL" id="KIM68162.1"/>
    </source>
</evidence>
<dbReference type="OrthoDB" id="5600002at2759"/>
<dbReference type="PROSITE" id="PS50896">
    <property type="entry name" value="LISH"/>
    <property type="match status" value="1"/>
</dbReference>
<accession>A0A0C3AT89</accession>
<dbReference type="STRING" id="1036808.A0A0C3AT89"/>
<dbReference type="HOGENOM" id="CLU_3002246_0_0_1"/>
<dbReference type="AlphaFoldDB" id="A0A0C3AT89"/>
<feature type="non-terminal residue" evidence="1">
    <location>
        <position position="1"/>
    </location>
</feature>
<organism evidence="1 2">
    <name type="scientific">Scleroderma citrinum Foug A</name>
    <dbReference type="NCBI Taxonomy" id="1036808"/>
    <lineage>
        <taxon>Eukaryota</taxon>
        <taxon>Fungi</taxon>
        <taxon>Dikarya</taxon>
        <taxon>Basidiomycota</taxon>
        <taxon>Agaricomycotina</taxon>
        <taxon>Agaricomycetes</taxon>
        <taxon>Agaricomycetidae</taxon>
        <taxon>Boletales</taxon>
        <taxon>Sclerodermatineae</taxon>
        <taxon>Sclerodermataceae</taxon>
        <taxon>Scleroderma</taxon>
    </lineage>
</organism>
<dbReference type="InParanoid" id="A0A0C3AT89"/>
<proteinExistence type="predicted"/>
<sequence>FNIYIYDYCTKRGFSKTARELQLEAELPPDSYPPINAKQGLLFESVLPLAVPPSSLT</sequence>
<evidence type="ECO:0000313" key="2">
    <source>
        <dbReference type="Proteomes" id="UP000053989"/>
    </source>
</evidence>